<feature type="region of interest" description="Disordered" evidence="1">
    <location>
        <begin position="71"/>
        <end position="93"/>
    </location>
</feature>
<organism evidence="2">
    <name type="scientific">mine drainage metagenome</name>
    <dbReference type="NCBI Taxonomy" id="410659"/>
    <lineage>
        <taxon>unclassified sequences</taxon>
        <taxon>metagenomes</taxon>
        <taxon>ecological metagenomes</taxon>
    </lineage>
</organism>
<dbReference type="SUPFAM" id="SSF64484">
    <property type="entry name" value="beta and beta-prime subunits of DNA dependent RNA-polymerase"/>
    <property type="match status" value="1"/>
</dbReference>
<comment type="caution">
    <text evidence="2">The sequence shown here is derived from an EMBL/GenBank/DDBJ whole genome shotgun (WGS) entry which is preliminary data.</text>
</comment>
<name>T0Z2F6_9ZZZZ</name>
<dbReference type="Gene3D" id="1.10.150.390">
    <property type="match status" value="1"/>
</dbReference>
<keyword evidence="2" id="KW-0240">DNA-directed RNA polymerase</keyword>
<sequence length="93" mass="9972">LATESFISAASFQETTRVLTEAAVRGLQDDLRGLKENVIVGRLIPAGTGFATHRSRRRLTEDTGRRTFMEVGGSVPEVDDSSSVSEESESTAG</sequence>
<accession>T0Z2F6</accession>
<reference evidence="2" key="2">
    <citation type="journal article" date="2014" name="ISME J.">
        <title>Microbial stratification in low pH oxic and suboxic macroscopic growths along an acid mine drainage.</title>
        <authorList>
            <person name="Mendez-Garcia C."/>
            <person name="Mesa V."/>
            <person name="Sprenger R.R."/>
            <person name="Richter M."/>
            <person name="Diez M.S."/>
            <person name="Solano J."/>
            <person name="Bargiela R."/>
            <person name="Golyshina O.V."/>
            <person name="Manteca A."/>
            <person name="Ramos J.L."/>
            <person name="Gallego J.R."/>
            <person name="Llorente I."/>
            <person name="Martins Dos Santos V.A."/>
            <person name="Jensen O.N."/>
            <person name="Pelaez A.I."/>
            <person name="Sanchez J."/>
            <person name="Ferrer M."/>
        </authorList>
    </citation>
    <scope>NUCLEOTIDE SEQUENCE</scope>
</reference>
<feature type="compositionally biased region" description="Low complexity" evidence="1">
    <location>
        <begin position="71"/>
        <end position="85"/>
    </location>
</feature>
<keyword evidence="2" id="KW-0804">Transcription</keyword>
<dbReference type="EMBL" id="AUZZ01008266">
    <property type="protein sequence ID" value="EQD38432.1"/>
    <property type="molecule type" value="Genomic_DNA"/>
</dbReference>
<evidence type="ECO:0000256" key="1">
    <source>
        <dbReference type="SAM" id="MobiDB-lite"/>
    </source>
</evidence>
<dbReference type="PANTHER" id="PTHR48443:SF1">
    <property type="entry name" value="DNA-DIRECTED RNA POLYMERASE SUBUNIT BETA"/>
    <property type="match status" value="1"/>
</dbReference>
<dbReference type="PANTHER" id="PTHR48443">
    <property type="entry name" value="DNA-DIRECTED RNA POLYMERASE SUBUNIT BETA"/>
    <property type="match status" value="1"/>
</dbReference>
<dbReference type="FunFam" id="1.10.150.390:FF:000002">
    <property type="entry name" value="DNA-directed RNA polymerase subunit beta"/>
    <property type="match status" value="1"/>
</dbReference>
<proteinExistence type="predicted"/>
<evidence type="ECO:0000313" key="2">
    <source>
        <dbReference type="EMBL" id="EQD38432.1"/>
    </source>
</evidence>
<dbReference type="GO" id="GO:0000428">
    <property type="term" value="C:DNA-directed RNA polymerase complex"/>
    <property type="evidence" value="ECO:0007669"/>
    <property type="project" value="UniProtKB-KW"/>
</dbReference>
<gene>
    <name evidence="2" type="ORF">B2A_11452</name>
</gene>
<dbReference type="AlphaFoldDB" id="T0Z2F6"/>
<protein>
    <submittedName>
        <fullName evidence="2">DNA-directed RNA polymerase, beta' subunit</fullName>
    </submittedName>
</protein>
<reference evidence="2" key="1">
    <citation type="submission" date="2013-08" db="EMBL/GenBank/DDBJ databases">
        <authorList>
            <person name="Mendez C."/>
            <person name="Richter M."/>
            <person name="Ferrer M."/>
            <person name="Sanchez J."/>
        </authorList>
    </citation>
    <scope>NUCLEOTIDE SEQUENCE</scope>
</reference>
<feature type="non-terminal residue" evidence="2">
    <location>
        <position position="1"/>
    </location>
</feature>